<organism evidence="2 3">
    <name type="scientific">Saprolegnia parasitica (strain CBS 223.65)</name>
    <dbReference type="NCBI Taxonomy" id="695850"/>
    <lineage>
        <taxon>Eukaryota</taxon>
        <taxon>Sar</taxon>
        <taxon>Stramenopiles</taxon>
        <taxon>Oomycota</taxon>
        <taxon>Saprolegniomycetes</taxon>
        <taxon>Saprolegniales</taxon>
        <taxon>Saprolegniaceae</taxon>
        <taxon>Saprolegnia</taxon>
    </lineage>
</organism>
<dbReference type="EMBL" id="KK583292">
    <property type="protein sequence ID" value="KDO21243.1"/>
    <property type="molecule type" value="Genomic_DNA"/>
</dbReference>
<reference evidence="2 3" key="1">
    <citation type="journal article" date="2013" name="PLoS Genet.">
        <title>Distinctive expansion of potential virulence genes in the genome of the oomycete fish pathogen Saprolegnia parasitica.</title>
        <authorList>
            <person name="Jiang R.H."/>
            <person name="de Bruijn I."/>
            <person name="Haas B.J."/>
            <person name="Belmonte R."/>
            <person name="Lobach L."/>
            <person name="Christie J."/>
            <person name="van den Ackerveken G."/>
            <person name="Bottin A."/>
            <person name="Bulone V."/>
            <person name="Diaz-Moreno S.M."/>
            <person name="Dumas B."/>
            <person name="Fan L."/>
            <person name="Gaulin E."/>
            <person name="Govers F."/>
            <person name="Grenville-Briggs L.J."/>
            <person name="Horner N.R."/>
            <person name="Levin J.Z."/>
            <person name="Mammella M."/>
            <person name="Meijer H.J."/>
            <person name="Morris P."/>
            <person name="Nusbaum C."/>
            <person name="Oome S."/>
            <person name="Phillips A.J."/>
            <person name="van Rooyen D."/>
            <person name="Rzeszutek E."/>
            <person name="Saraiva M."/>
            <person name="Secombes C.J."/>
            <person name="Seidl M.F."/>
            <person name="Snel B."/>
            <person name="Stassen J.H."/>
            <person name="Sykes S."/>
            <person name="Tripathy S."/>
            <person name="van den Berg H."/>
            <person name="Vega-Arreguin J.C."/>
            <person name="Wawra S."/>
            <person name="Young S.K."/>
            <person name="Zeng Q."/>
            <person name="Dieguez-Uribeondo J."/>
            <person name="Russ C."/>
            <person name="Tyler B.M."/>
            <person name="van West P."/>
        </authorList>
    </citation>
    <scope>NUCLEOTIDE SEQUENCE [LARGE SCALE GENOMIC DNA]</scope>
    <source>
        <strain evidence="2 3">CBS 223.65</strain>
    </source>
</reference>
<dbReference type="OMA" id="HCTIEFR"/>
<proteinExistence type="predicted"/>
<keyword evidence="3" id="KW-1185">Reference proteome</keyword>
<dbReference type="SMART" id="SM00240">
    <property type="entry name" value="FHA"/>
    <property type="match status" value="2"/>
</dbReference>
<dbReference type="InterPro" id="IPR008984">
    <property type="entry name" value="SMAD_FHA_dom_sf"/>
</dbReference>
<dbReference type="RefSeq" id="XP_012208074.1">
    <property type="nucleotide sequence ID" value="XM_012352684.1"/>
</dbReference>
<dbReference type="AlphaFoldDB" id="A0A067BSM8"/>
<protein>
    <recommendedName>
        <fullName evidence="1">FHA domain-containing protein</fullName>
    </recommendedName>
</protein>
<feature type="non-terminal residue" evidence="2">
    <location>
        <position position="1"/>
    </location>
</feature>
<dbReference type="PROSITE" id="PS50006">
    <property type="entry name" value="FHA_DOMAIN"/>
    <property type="match status" value="2"/>
</dbReference>
<evidence type="ECO:0000313" key="2">
    <source>
        <dbReference type="EMBL" id="KDO21243.1"/>
    </source>
</evidence>
<dbReference type="GeneID" id="24135602"/>
<dbReference type="OrthoDB" id="5855668at2759"/>
<dbReference type="CDD" id="cd00060">
    <property type="entry name" value="FHA"/>
    <property type="match status" value="2"/>
</dbReference>
<dbReference type="KEGG" id="spar:SPRG_13742"/>
<dbReference type="InterPro" id="IPR000253">
    <property type="entry name" value="FHA_dom"/>
</dbReference>
<evidence type="ECO:0000259" key="1">
    <source>
        <dbReference type="PROSITE" id="PS50006"/>
    </source>
</evidence>
<dbReference type="Proteomes" id="UP000030745">
    <property type="component" value="Unassembled WGS sequence"/>
</dbReference>
<dbReference type="Gene3D" id="2.60.200.20">
    <property type="match status" value="2"/>
</dbReference>
<feature type="domain" description="FHA" evidence="1">
    <location>
        <begin position="217"/>
        <end position="275"/>
    </location>
</feature>
<dbReference type="VEuPathDB" id="FungiDB:SPRG_13742"/>
<dbReference type="InterPro" id="IPR050923">
    <property type="entry name" value="Cell_Proc_Reg/RNA_Proc"/>
</dbReference>
<sequence>MLVDYVLAAIMLGFTAWTYELLGRSEHAAYLVGSCILLLIWRSVVLSAPSSTTEPTLELLEGEIDDVAKALPTKPATRPMNCSDVPTPSEKLILTSLIDEPIGSIRILVGPSGAFGGRLEKNEIILEDSVVSRVHFSLSCVRNTYYLQDVGSTTGTFLYLAPHETRLLSMHDHVKIGDSEFRIVDASFHGKSSPYLQIKFTKGPMEGVTQRIGSSLVTIGRKTSCTLCIENDVTVSGAHCTIEFRAPVSNSSADSDDEQSLCGFYLTDLGSTNGTGFRLSPSGLSSEKTRLHHGDVFGVGCTRFLVQHASKLHEDASTRIA</sequence>
<accession>A0A067BSM8</accession>
<name>A0A067BSM8_SAPPC</name>
<evidence type="ECO:0000313" key="3">
    <source>
        <dbReference type="Proteomes" id="UP000030745"/>
    </source>
</evidence>
<dbReference type="Pfam" id="PF00498">
    <property type="entry name" value="FHA"/>
    <property type="match status" value="2"/>
</dbReference>
<dbReference type="SUPFAM" id="SSF49879">
    <property type="entry name" value="SMAD/FHA domain"/>
    <property type="match status" value="2"/>
</dbReference>
<feature type="domain" description="FHA" evidence="1">
    <location>
        <begin position="114"/>
        <end position="158"/>
    </location>
</feature>
<gene>
    <name evidence="2" type="ORF">SPRG_13742</name>
</gene>
<dbReference type="PANTHER" id="PTHR23308">
    <property type="entry name" value="NUCLEAR INHIBITOR OF PROTEIN PHOSPHATASE-1"/>
    <property type="match status" value="1"/>
</dbReference>